<name>A0ABY7DY09_MYAAR</name>
<feature type="transmembrane region" description="Helical" evidence="9">
    <location>
        <begin position="167"/>
        <end position="189"/>
    </location>
</feature>
<feature type="transmembrane region" description="Helical" evidence="9">
    <location>
        <begin position="478"/>
        <end position="501"/>
    </location>
</feature>
<dbReference type="InterPro" id="IPR007594">
    <property type="entry name" value="RFT1"/>
</dbReference>
<proteinExistence type="inferred from homology"/>
<evidence type="ECO:0000256" key="1">
    <source>
        <dbReference type="ARBA" id="ARBA00004477"/>
    </source>
</evidence>
<feature type="transmembrane region" description="Helical" evidence="9">
    <location>
        <begin position="131"/>
        <end position="155"/>
    </location>
</feature>
<keyword evidence="4 9" id="KW-0812">Transmembrane</keyword>
<feature type="transmembrane region" description="Helical" evidence="9">
    <location>
        <begin position="337"/>
        <end position="364"/>
    </location>
</feature>
<feature type="transmembrane region" description="Helical" evidence="9">
    <location>
        <begin position="370"/>
        <end position="387"/>
    </location>
</feature>
<evidence type="ECO:0000313" key="11">
    <source>
        <dbReference type="Proteomes" id="UP001164746"/>
    </source>
</evidence>
<dbReference type="Proteomes" id="UP001164746">
    <property type="component" value="Chromosome 4"/>
</dbReference>
<feature type="transmembrane region" description="Helical" evidence="9">
    <location>
        <begin position="201"/>
        <end position="220"/>
    </location>
</feature>
<keyword evidence="5" id="KW-0256">Endoplasmic reticulum</keyword>
<keyword evidence="6 9" id="KW-1133">Transmembrane helix</keyword>
<evidence type="ECO:0000256" key="6">
    <source>
        <dbReference type="ARBA" id="ARBA00022989"/>
    </source>
</evidence>
<comment type="subcellular location">
    <subcellularLocation>
        <location evidence="1 9">Endoplasmic reticulum membrane</location>
        <topology evidence="1 9">Multi-pass membrane protein</topology>
    </subcellularLocation>
</comment>
<evidence type="ECO:0000256" key="4">
    <source>
        <dbReference type="ARBA" id="ARBA00022692"/>
    </source>
</evidence>
<dbReference type="Pfam" id="PF04506">
    <property type="entry name" value="Rft-1"/>
    <property type="match status" value="2"/>
</dbReference>
<keyword evidence="11" id="KW-1185">Reference proteome</keyword>
<evidence type="ECO:0000256" key="9">
    <source>
        <dbReference type="RuleBase" id="RU365067"/>
    </source>
</evidence>
<evidence type="ECO:0000256" key="8">
    <source>
        <dbReference type="ARBA" id="ARBA00045912"/>
    </source>
</evidence>
<dbReference type="EMBL" id="CP111015">
    <property type="protein sequence ID" value="WAR02623.1"/>
    <property type="molecule type" value="Genomic_DNA"/>
</dbReference>
<evidence type="ECO:0000256" key="2">
    <source>
        <dbReference type="ARBA" id="ARBA00004922"/>
    </source>
</evidence>
<protein>
    <recommendedName>
        <fullName evidence="9">Protein RFT1 homolog</fullName>
    </recommendedName>
</protein>
<evidence type="ECO:0000256" key="7">
    <source>
        <dbReference type="ARBA" id="ARBA00023136"/>
    </source>
</evidence>
<evidence type="ECO:0000256" key="5">
    <source>
        <dbReference type="ARBA" id="ARBA00022824"/>
    </source>
</evidence>
<feature type="transmembrane region" description="Helical" evidence="9">
    <location>
        <begin position="96"/>
        <end position="119"/>
    </location>
</feature>
<feature type="transmembrane region" description="Helical" evidence="9">
    <location>
        <begin position="448"/>
        <end position="466"/>
    </location>
</feature>
<feature type="transmembrane region" description="Helical" evidence="9">
    <location>
        <begin position="36"/>
        <end position="53"/>
    </location>
</feature>
<keyword evidence="7 9" id="KW-0472">Membrane</keyword>
<comment type="pathway">
    <text evidence="2">Protein modification; protein glycosylation.</text>
</comment>
<evidence type="ECO:0000256" key="3">
    <source>
        <dbReference type="ARBA" id="ARBA00010288"/>
    </source>
</evidence>
<dbReference type="PANTHER" id="PTHR13117">
    <property type="entry name" value="ENDOPLASMIC RETICULUM MULTISPAN TRANSMEMBRANE PROTEIN-RELATED"/>
    <property type="match status" value="1"/>
</dbReference>
<feature type="transmembrane region" description="Helical" evidence="9">
    <location>
        <begin position="394"/>
        <end position="417"/>
    </location>
</feature>
<gene>
    <name evidence="10" type="ORF">MAR_009181</name>
</gene>
<organism evidence="10 11">
    <name type="scientific">Mya arenaria</name>
    <name type="common">Soft-shell clam</name>
    <dbReference type="NCBI Taxonomy" id="6604"/>
    <lineage>
        <taxon>Eukaryota</taxon>
        <taxon>Metazoa</taxon>
        <taxon>Spiralia</taxon>
        <taxon>Lophotrochozoa</taxon>
        <taxon>Mollusca</taxon>
        <taxon>Bivalvia</taxon>
        <taxon>Autobranchia</taxon>
        <taxon>Heteroconchia</taxon>
        <taxon>Euheterodonta</taxon>
        <taxon>Imparidentia</taxon>
        <taxon>Neoheterodontei</taxon>
        <taxon>Myida</taxon>
        <taxon>Myoidea</taxon>
        <taxon>Myidae</taxon>
        <taxon>Mya</taxon>
    </lineage>
</organism>
<reference evidence="10" key="1">
    <citation type="submission" date="2022-11" db="EMBL/GenBank/DDBJ databases">
        <title>Centuries of genome instability and evolution in soft-shell clam transmissible cancer (bioRxiv).</title>
        <authorList>
            <person name="Hart S.F.M."/>
            <person name="Yonemitsu M.A."/>
            <person name="Giersch R.M."/>
            <person name="Beal B.F."/>
            <person name="Arriagada G."/>
            <person name="Davis B.W."/>
            <person name="Ostrander E.A."/>
            <person name="Goff S.P."/>
            <person name="Metzger M.J."/>
        </authorList>
    </citation>
    <scope>NUCLEOTIDE SEQUENCE</scope>
    <source>
        <strain evidence="10">MELC-2E11</strain>
        <tissue evidence="10">Siphon/mantle</tissue>
    </source>
</reference>
<comment type="similarity">
    <text evidence="3 9">Belongs to the RFT1 family.</text>
</comment>
<dbReference type="PANTHER" id="PTHR13117:SF5">
    <property type="entry name" value="PROTEIN RFT1 HOMOLOG"/>
    <property type="match status" value="1"/>
</dbReference>
<accession>A0ABY7DY09</accession>
<sequence length="520" mass="57628">MSSVQGRGDKCLLVGDDKHLLAGAVKNASYSMVLQLLSRMLTFALNAFVLRYISRDMLGVVNIRLTLLYSTTLFLATEAFDKACLSRLDTHNWSQVINLMWCTVPASLVVTGVLGWVWVNLLENPEPTLMPGYSVGVASFALATVLNCLSQPLFVLAQKHMFVKLKVFSQGIAEVCKSVLTVFLVIYFPSLGLYNFALAQVVYGVVISLVYYVYFIYYIVVYGKKDDTFPFTSVSQLFPTSTRDLPFIDPRQAWLTVSFFKQSFLKQLLTEGEKYVMTIFGVLTFADQGIYDIVNNLGSLAARLIFQPIEESGYLFFSQLLTHGQPRDKQKQDSCALAVDVLSCLLKLVVLTGAIILVFGMAYSYLALDLYGGGLLSTGTVCITYIYNQKMVVFSLLFLLSSLLLTSVCGSVGFILANCLNMAARIAHSIYYILQYFRGSKFKPLHDVIPHPAVIASLLAALIATLASERILCCDQGLVGRVLHVGVGGICLLAVLALVYLKETALVTFIKQQYNNWHKH</sequence>
<evidence type="ECO:0000313" key="10">
    <source>
        <dbReference type="EMBL" id="WAR02623.1"/>
    </source>
</evidence>
<comment type="function">
    <text evidence="8 9">Intramembrane glycolipid transporter that operates in the biosynthetic pathway of dolichol-linked oligosaccharides, the glycan precursors employed in protein asparagine (N)-glycosylation. The sequential addition of sugars to dolichol pyrophosphate produces dolichol-linked oligosaccharides containing fourteen sugars, including two GlcNAcs, nine mannoses and three glucoses. Once assembled, the oligosaccharide is transferred from the lipid to nascent proteins by oligosaccharyltransferases. The assembly of dolichol-linked oligosaccharides begins on the cytosolic side of the endoplasmic reticulum membrane and finishes in its lumen. RFT1 could mediate the translocation of the cytosolically oriented intermediate DolPP-GlcNAc2Man5, produced by ALG11, into the ER lumen where dolichol-linked oligosaccharides assembly continues. However, the intramembrane lipid transporter activity could not be confirmed in vitro.</text>
</comment>